<evidence type="ECO:0000313" key="4">
    <source>
        <dbReference type="Proteomes" id="UP000235406"/>
    </source>
</evidence>
<dbReference type="EMBL" id="MCZK01000035">
    <property type="protein sequence ID" value="PMM76064.1"/>
    <property type="molecule type" value="Genomic_DNA"/>
</dbReference>
<dbReference type="InterPro" id="IPR011856">
    <property type="entry name" value="tRNA_endonuc-like_dom_sf"/>
</dbReference>
<dbReference type="GO" id="GO:0015666">
    <property type="term" value="F:restriction endodeoxyribonuclease activity"/>
    <property type="evidence" value="ECO:0007669"/>
    <property type="project" value="TreeGrafter"/>
</dbReference>
<keyword evidence="3" id="KW-0540">Nuclease</keyword>
<dbReference type="Pfam" id="PF04471">
    <property type="entry name" value="Mrr_cat"/>
    <property type="match status" value="1"/>
</dbReference>
<comment type="caution">
    <text evidence="3">The sequence shown here is derived from an EMBL/GenBank/DDBJ whole genome shotgun (WGS) entry which is preliminary data.</text>
</comment>
<keyword evidence="3" id="KW-0378">Hydrolase</keyword>
<dbReference type="SUPFAM" id="SSF52980">
    <property type="entry name" value="Restriction endonuclease-like"/>
    <property type="match status" value="1"/>
</dbReference>
<dbReference type="Gene3D" id="1.10.10.10">
    <property type="entry name" value="Winged helix-like DNA-binding domain superfamily/Winged helix DNA-binding domain"/>
    <property type="match status" value="1"/>
</dbReference>
<dbReference type="RefSeq" id="WP_102434051.1">
    <property type="nucleotide sequence ID" value="NZ_CAWNVI010000035.1"/>
</dbReference>
<sequence>MSLPKFNEIMPFALSYFDEHGAQKWRVIEVPLANAMNVSEEEVQIEYESGNGKIFLDRISWALSGLTTGGLLERPSRGVYQITDVGRSFLGKAHDIYPYVKDKVAQRRLERNSESASVSSEQIEDAAGKTPAEALENAYQEILSERYDQVLDTILSKTPREFEHLVAKLLSKMGYGGQLENAATVTQGSHDGGIDGVIREDVLGFGRIYIQAKRYARDNSISREEIQKFVGALAVAQSNKGVFITTSRFTEHASRYAQELNGSTNLVLIDGIQLAKYIYEYSVGMQTARIVEIKELDSDFWDDMDNDS</sequence>
<accession>A0A2N7KJ37</accession>
<feature type="domain" description="Restriction system protein Mrr-like N-terminal" evidence="2">
    <location>
        <begin position="6"/>
        <end position="90"/>
    </location>
</feature>
<evidence type="ECO:0000313" key="3">
    <source>
        <dbReference type="EMBL" id="PMM76064.1"/>
    </source>
</evidence>
<evidence type="ECO:0000259" key="2">
    <source>
        <dbReference type="Pfam" id="PF14338"/>
    </source>
</evidence>
<dbReference type="Pfam" id="PF14338">
    <property type="entry name" value="Mrr_N"/>
    <property type="match status" value="1"/>
</dbReference>
<gene>
    <name evidence="3" type="ORF">BCT49_22730</name>
</gene>
<feature type="domain" description="Restriction endonuclease type IV Mrr" evidence="1">
    <location>
        <begin position="158"/>
        <end position="277"/>
    </location>
</feature>
<proteinExistence type="predicted"/>
<dbReference type="InterPro" id="IPR052906">
    <property type="entry name" value="Type_IV_Methyl-Rstrct_Enzyme"/>
</dbReference>
<name>A0A2N7KJ37_9VIBR</name>
<evidence type="ECO:0000259" key="1">
    <source>
        <dbReference type="Pfam" id="PF04471"/>
    </source>
</evidence>
<dbReference type="InterPro" id="IPR036388">
    <property type="entry name" value="WH-like_DNA-bd_sf"/>
</dbReference>
<dbReference type="AlphaFoldDB" id="A0A2N7KJ37"/>
<reference evidence="4" key="1">
    <citation type="submission" date="2016-07" db="EMBL/GenBank/DDBJ databases">
        <title>Nontailed viruses are major unrecognized killers of bacteria in the ocean.</title>
        <authorList>
            <person name="Kauffman K."/>
            <person name="Hussain F."/>
            <person name="Yang J."/>
            <person name="Arevalo P."/>
            <person name="Brown J."/>
            <person name="Cutler M."/>
            <person name="Kelly L."/>
            <person name="Polz M.F."/>
        </authorList>
    </citation>
    <scope>NUCLEOTIDE SEQUENCE [LARGE SCALE GENOMIC DNA]</scope>
    <source>
        <strain evidence="4">10N.261.46.F8</strain>
    </source>
</reference>
<organism evidence="3 4">
    <name type="scientific">Vibrio lentus</name>
    <dbReference type="NCBI Taxonomy" id="136468"/>
    <lineage>
        <taxon>Bacteria</taxon>
        <taxon>Pseudomonadati</taxon>
        <taxon>Pseudomonadota</taxon>
        <taxon>Gammaproteobacteria</taxon>
        <taxon>Vibrionales</taxon>
        <taxon>Vibrionaceae</taxon>
        <taxon>Vibrio</taxon>
    </lineage>
</organism>
<dbReference type="InterPro" id="IPR011335">
    <property type="entry name" value="Restrct_endonuc-II-like"/>
</dbReference>
<dbReference type="GO" id="GO:0009307">
    <property type="term" value="P:DNA restriction-modification system"/>
    <property type="evidence" value="ECO:0007669"/>
    <property type="project" value="InterPro"/>
</dbReference>
<protein>
    <submittedName>
        <fullName evidence="3">Restriction endonuclease</fullName>
    </submittedName>
</protein>
<dbReference type="GO" id="GO:0003677">
    <property type="term" value="F:DNA binding"/>
    <property type="evidence" value="ECO:0007669"/>
    <property type="project" value="InterPro"/>
</dbReference>
<dbReference type="Gene3D" id="3.40.1350.10">
    <property type="match status" value="1"/>
</dbReference>
<dbReference type="InterPro" id="IPR007560">
    <property type="entry name" value="Restrct_endonuc_IV_Mrr"/>
</dbReference>
<dbReference type="OrthoDB" id="7061812at2"/>
<keyword evidence="3" id="KW-0255">Endonuclease</keyword>
<dbReference type="PANTHER" id="PTHR30015:SF7">
    <property type="entry name" value="TYPE IV METHYL-DIRECTED RESTRICTION ENZYME ECOKMRR"/>
    <property type="match status" value="1"/>
</dbReference>
<dbReference type="Proteomes" id="UP000235406">
    <property type="component" value="Unassembled WGS sequence"/>
</dbReference>
<dbReference type="PANTHER" id="PTHR30015">
    <property type="entry name" value="MRR RESTRICTION SYSTEM PROTEIN"/>
    <property type="match status" value="1"/>
</dbReference>
<dbReference type="InterPro" id="IPR025745">
    <property type="entry name" value="Mrr-like_N_dom"/>
</dbReference>